<proteinExistence type="predicted"/>
<gene>
    <name evidence="3" type="ORF">FM105_06930</name>
</gene>
<dbReference type="EMBL" id="FWFF01000011">
    <property type="protein sequence ID" value="SLM97266.1"/>
    <property type="molecule type" value="Genomic_DNA"/>
</dbReference>
<evidence type="ECO:0000313" key="3">
    <source>
        <dbReference type="EMBL" id="SLM97266.1"/>
    </source>
</evidence>
<feature type="transmembrane region" description="Helical" evidence="2">
    <location>
        <begin position="56"/>
        <end position="75"/>
    </location>
</feature>
<organism evidence="3 4">
    <name type="scientific">Brevibacterium yomogidense</name>
    <dbReference type="NCBI Taxonomy" id="946573"/>
    <lineage>
        <taxon>Bacteria</taxon>
        <taxon>Bacillati</taxon>
        <taxon>Actinomycetota</taxon>
        <taxon>Actinomycetes</taxon>
        <taxon>Micrococcales</taxon>
        <taxon>Brevibacteriaceae</taxon>
        <taxon>Brevibacterium</taxon>
    </lineage>
</organism>
<protein>
    <submittedName>
        <fullName evidence="3">Uncharacterized protein</fullName>
    </submittedName>
</protein>
<dbReference type="Proteomes" id="UP000196581">
    <property type="component" value="Unassembled WGS sequence"/>
</dbReference>
<keyword evidence="2" id="KW-0812">Transmembrane</keyword>
<keyword evidence="4" id="KW-1185">Reference proteome</keyword>
<dbReference type="RefSeq" id="WP_087006639.1">
    <property type="nucleotide sequence ID" value="NZ_FWFF01000011.1"/>
</dbReference>
<evidence type="ECO:0000256" key="1">
    <source>
        <dbReference type="SAM" id="MobiDB-lite"/>
    </source>
</evidence>
<evidence type="ECO:0000313" key="4">
    <source>
        <dbReference type="Proteomes" id="UP000196581"/>
    </source>
</evidence>
<sequence>MTTGSSGNQYRESAAGDGRPLDLPAGASKSERVRHRLDLVEKNGLLVIGRGSRTGAIVRVVGSVIISLIGLAVPVMGGEGFILVLGLLFFGFFGILGPVLTVKRHRQDYSLELTPEEFTLIRRVGGSQEFVHRVRWVDIIHVGTVSSTGRPEGMRVPSVVVVGASGGARRPTVRTFFSREIRGERVTLSQPLAVGRWELVDLLREARKRFAPQEQDGSTNAKAL</sequence>
<reference evidence="4" key="1">
    <citation type="submission" date="2017-02" db="EMBL/GenBank/DDBJ databases">
        <authorList>
            <person name="Dridi B."/>
        </authorList>
    </citation>
    <scope>NUCLEOTIDE SEQUENCE [LARGE SCALE GENOMIC DNA]</scope>
    <source>
        <strain evidence="4">B Co 03.10</strain>
    </source>
</reference>
<keyword evidence="2" id="KW-1133">Transmembrane helix</keyword>
<feature type="compositionally biased region" description="Polar residues" evidence="1">
    <location>
        <begin position="1"/>
        <end position="11"/>
    </location>
</feature>
<keyword evidence="2" id="KW-0472">Membrane</keyword>
<accession>A0A1X6XDQ4</accession>
<feature type="transmembrane region" description="Helical" evidence="2">
    <location>
        <begin position="81"/>
        <end position="102"/>
    </location>
</feature>
<feature type="region of interest" description="Disordered" evidence="1">
    <location>
        <begin position="1"/>
        <end position="29"/>
    </location>
</feature>
<evidence type="ECO:0000256" key="2">
    <source>
        <dbReference type="SAM" id="Phobius"/>
    </source>
</evidence>
<dbReference type="AlphaFoldDB" id="A0A1X6XDQ4"/>
<name>A0A1X6XDQ4_9MICO</name>